<keyword evidence="11" id="KW-1185">Reference proteome</keyword>
<evidence type="ECO:0000256" key="8">
    <source>
        <dbReference type="SAM" id="Phobius"/>
    </source>
</evidence>
<evidence type="ECO:0000256" key="4">
    <source>
        <dbReference type="ARBA" id="ARBA00022692"/>
    </source>
</evidence>
<accession>A0A238Z747</accession>
<dbReference type="InterPro" id="IPR004869">
    <property type="entry name" value="MMPL_dom"/>
</dbReference>
<name>A0A238Z747_9ACTN</name>
<dbReference type="RefSeq" id="WP_245938605.1">
    <property type="nucleotide sequence ID" value="NZ_FZOF01000001.1"/>
</dbReference>
<evidence type="ECO:0000256" key="2">
    <source>
        <dbReference type="ARBA" id="ARBA00010157"/>
    </source>
</evidence>
<evidence type="ECO:0000256" key="6">
    <source>
        <dbReference type="ARBA" id="ARBA00023136"/>
    </source>
</evidence>
<evidence type="ECO:0000256" key="3">
    <source>
        <dbReference type="ARBA" id="ARBA00022475"/>
    </source>
</evidence>
<gene>
    <name evidence="10" type="ORF">SAMN05216252_10127</name>
</gene>
<keyword evidence="5 8" id="KW-1133">Transmembrane helix</keyword>
<sequence length="709" mass="72148">MGATSTKSTADAPAQAPPRREKDGRRAARLVPWGVLVLWLAVLALAGPMAGSLAGDQQNRAVDYLPASAGSTRAAALQDALPGGEATGLLVVYHRDGGLTAADRATAAGQMADVAKAHRLTGAGQPRGVRSEDGSTLMYPVESTEPGQDDAAVEAFVEDVRAVAAGGDGLTVQVGGPGAVGTDMKEVYSSLDGPLLYTTVAVVAVLLILIYRSPLLWLLPLLVAGAADATAMAAVHGLHRAFDITVTGQSQGVMTILVFGAGTDYALLLVSRYREELRRVPRPYDAMRAALRGCGPAVLASSATVAAGLLCLLAADLNSSRGMGPIAAVGVLCALAAMTTLLPALLVLLGRRVFWPLVPVYGGEPPARRGLFTSMGGSVARRPLAVLTGGAVLLGALALGAVNLPGGLKNDGAFTSTPESVAAMRTLARADSDGGAQPITVMAPAGRAAEVAAAARTTEGVTAVERGRSGGGWTELSVTARAVPDSAGEAATVEALRAELDGRYGTYVGGPGAQQLDLADTSARDRLLVVPLVLLSVLLVLVALLRSIVAPLLLVAAVIAVWGASLGIGGLVFGPLFGFGGTDPALPLLSFVFLVALGVDYGIFLMHRMREESLAGAAPAAAALTALRTTGGVIASAGLVLAATFSVLLSMPLVSLVELGFVIAVGVLLDTFLVRTCLVTSASLLLGRRVWWPGRLGRSAQHPGNSPTP</sequence>
<feature type="transmembrane region" description="Helical" evidence="8">
    <location>
        <begin position="30"/>
        <end position="50"/>
    </location>
</feature>
<dbReference type="AlphaFoldDB" id="A0A238Z747"/>
<evidence type="ECO:0000313" key="10">
    <source>
        <dbReference type="EMBL" id="SNR78818.1"/>
    </source>
</evidence>
<feature type="domain" description="Membrane transport protein MMPL" evidence="9">
    <location>
        <begin position="476"/>
        <end position="703"/>
    </location>
</feature>
<organism evidence="10 11">
    <name type="scientific">Actinacidiphila glaucinigra</name>
    <dbReference type="NCBI Taxonomy" id="235986"/>
    <lineage>
        <taxon>Bacteria</taxon>
        <taxon>Bacillati</taxon>
        <taxon>Actinomycetota</taxon>
        <taxon>Actinomycetes</taxon>
        <taxon>Kitasatosporales</taxon>
        <taxon>Streptomycetaceae</taxon>
        <taxon>Actinacidiphila</taxon>
    </lineage>
</organism>
<evidence type="ECO:0000313" key="11">
    <source>
        <dbReference type="Proteomes" id="UP000198280"/>
    </source>
</evidence>
<feature type="transmembrane region" description="Helical" evidence="8">
    <location>
        <begin position="661"/>
        <end position="686"/>
    </location>
</feature>
<comment type="similarity">
    <text evidence="2">Belongs to the resistance-nodulation-cell division (RND) (TC 2.A.6) family. MmpL subfamily.</text>
</comment>
<evidence type="ECO:0000256" key="1">
    <source>
        <dbReference type="ARBA" id="ARBA00004651"/>
    </source>
</evidence>
<dbReference type="Gene3D" id="1.20.1640.10">
    <property type="entry name" value="Multidrug efflux transporter AcrB transmembrane domain"/>
    <property type="match status" value="2"/>
</dbReference>
<dbReference type="PANTHER" id="PTHR33406">
    <property type="entry name" value="MEMBRANE PROTEIN MJ1562-RELATED"/>
    <property type="match status" value="1"/>
</dbReference>
<keyword evidence="3" id="KW-1003">Cell membrane</keyword>
<feature type="transmembrane region" description="Helical" evidence="8">
    <location>
        <begin position="251"/>
        <end position="270"/>
    </location>
</feature>
<reference evidence="10 11" key="1">
    <citation type="submission" date="2017-06" db="EMBL/GenBank/DDBJ databases">
        <authorList>
            <person name="Kim H.J."/>
            <person name="Triplett B.A."/>
        </authorList>
    </citation>
    <scope>NUCLEOTIDE SEQUENCE [LARGE SCALE GENOMIC DNA]</scope>
    <source>
        <strain evidence="10 11">CGMCC 4.1858</strain>
    </source>
</reference>
<feature type="transmembrane region" description="Helical" evidence="8">
    <location>
        <begin position="552"/>
        <end position="573"/>
    </location>
</feature>
<feature type="transmembrane region" description="Helical" evidence="8">
    <location>
        <begin position="585"/>
        <end position="605"/>
    </location>
</feature>
<dbReference type="InterPro" id="IPR050545">
    <property type="entry name" value="Mycobact_MmpL"/>
</dbReference>
<feature type="transmembrane region" description="Helical" evidence="8">
    <location>
        <begin position="384"/>
        <end position="404"/>
    </location>
</feature>
<dbReference type="Proteomes" id="UP000198280">
    <property type="component" value="Unassembled WGS sequence"/>
</dbReference>
<keyword evidence="6 8" id="KW-0472">Membrane</keyword>
<dbReference type="EMBL" id="FZOF01000001">
    <property type="protein sequence ID" value="SNR78818.1"/>
    <property type="molecule type" value="Genomic_DNA"/>
</dbReference>
<feature type="transmembrane region" description="Helical" evidence="8">
    <location>
        <begin position="194"/>
        <end position="211"/>
    </location>
</feature>
<feature type="transmembrane region" description="Helical" evidence="8">
    <location>
        <begin position="290"/>
        <end position="315"/>
    </location>
</feature>
<feature type="transmembrane region" description="Helical" evidence="8">
    <location>
        <begin position="327"/>
        <end position="349"/>
    </location>
</feature>
<feature type="domain" description="Membrane transport protein MMPL" evidence="9">
    <location>
        <begin position="64"/>
        <end position="385"/>
    </location>
</feature>
<proteinExistence type="inferred from homology"/>
<evidence type="ECO:0000256" key="7">
    <source>
        <dbReference type="SAM" id="MobiDB-lite"/>
    </source>
</evidence>
<dbReference type="PANTHER" id="PTHR33406:SF6">
    <property type="entry name" value="MEMBRANE PROTEIN YDGH-RELATED"/>
    <property type="match status" value="1"/>
</dbReference>
<feature type="region of interest" description="Disordered" evidence="7">
    <location>
        <begin position="1"/>
        <end position="25"/>
    </location>
</feature>
<evidence type="ECO:0000256" key="5">
    <source>
        <dbReference type="ARBA" id="ARBA00022989"/>
    </source>
</evidence>
<evidence type="ECO:0000259" key="9">
    <source>
        <dbReference type="Pfam" id="PF03176"/>
    </source>
</evidence>
<feature type="transmembrane region" description="Helical" evidence="8">
    <location>
        <begin position="218"/>
        <end position="239"/>
    </location>
</feature>
<keyword evidence="4 8" id="KW-0812">Transmembrane</keyword>
<dbReference type="GO" id="GO:0005886">
    <property type="term" value="C:plasma membrane"/>
    <property type="evidence" value="ECO:0007669"/>
    <property type="project" value="UniProtKB-SubCell"/>
</dbReference>
<dbReference type="Pfam" id="PF03176">
    <property type="entry name" value="MMPL"/>
    <property type="match status" value="2"/>
</dbReference>
<feature type="transmembrane region" description="Helical" evidence="8">
    <location>
        <begin position="527"/>
        <end position="545"/>
    </location>
</feature>
<feature type="transmembrane region" description="Helical" evidence="8">
    <location>
        <begin position="626"/>
        <end position="649"/>
    </location>
</feature>
<dbReference type="SUPFAM" id="SSF82866">
    <property type="entry name" value="Multidrug efflux transporter AcrB transmembrane domain"/>
    <property type="match status" value="2"/>
</dbReference>
<comment type="subcellular location">
    <subcellularLocation>
        <location evidence="1">Cell membrane</location>
        <topology evidence="1">Multi-pass membrane protein</topology>
    </subcellularLocation>
</comment>
<protein>
    <submittedName>
        <fullName evidence="10">Putative drug exporter of the RND superfamily</fullName>
    </submittedName>
</protein>